<reference evidence="1 2" key="1">
    <citation type="submission" date="2016-07" db="EMBL/GenBank/DDBJ databases">
        <title>Pervasive Adenine N6-methylation of Active Genes in Fungi.</title>
        <authorList>
            <consortium name="DOE Joint Genome Institute"/>
            <person name="Mondo S.J."/>
            <person name="Dannebaum R.O."/>
            <person name="Kuo R.C."/>
            <person name="Labutti K."/>
            <person name="Haridas S."/>
            <person name="Kuo A."/>
            <person name="Salamov A."/>
            <person name="Ahrendt S.R."/>
            <person name="Lipzen A."/>
            <person name="Sullivan W."/>
            <person name="Andreopoulos W.B."/>
            <person name="Clum A."/>
            <person name="Lindquist E."/>
            <person name="Daum C."/>
            <person name="Ramamoorthy G.K."/>
            <person name="Gryganskyi A."/>
            <person name="Culley D."/>
            <person name="Magnuson J.K."/>
            <person name="James T.Y."/>
            <person name="O'Malley M.A."/>
            <person name="Stajich J.E."/>
            <person name="Spatafora J.W."/>
            <person name="Visel A."/>
            <person name="Grigoriev I.V."/>
        </authorList>
    </citation>
    <scope>NUCLEOTIDE SEQUENCE [LARGE SCALE GENOMIC DNA]</scope>
    <source>
        <strain evidence="1 2">PL171</strain>
    </source>
</reference>
<accession>A0A1Y2HA96</accession>
<proteinExistence type="predicted"/>
<comment type="caution">
    <text evidence="1">The sequence shown here is derived from an EMBL/GenBank/DDBJ whole genome shotgun (WGS) entry which is preliminary data.</text>
</comment>
<sequence>MMIRAAIAEPPKRQLANWIRSMPVTTAQARFRSQLHRQTKVAVKLTPAEWQSSSP</sequence>
<protein>
    <submittedName>
        <fullName evidence="1">Uncharacterized protein</fullName>
    </submittedName>
</protein>
<evidence type="ECO:0000313" key="2">
    <source>
        <dbReference type="Proteomes" id="UP000193411"/>
    </source>
</evidence>
<organism evidence="1 2">
    <name type="scientific">Catenaria anguillulae PL171</name>
    <dbReference type="NCBI Taxonomy" id="765915"/>
    <lineage>
        <taxon>Eukaryota</taxon>
        <taxon>Fungi</taxon>
        <taxon>Fungi incertae sedis</taxon>
        <taxon>Blastocladiomycota</taxon>
        <taxon>Blastocladiomycetes</taxon>
        <taxon>Blastocladiales</taxon>
        <taxon>Catenariaceae</taxon>
        <taxon>Catenaria</taxon>
    </lineage>
</organism>
<dbReference type="AlphaFoldDB" id="A0A1Y2HA96"/>
<name>A0A1Y2HA96_9FUNG</name>
<gene>
    <name evidence="1" type="ORF">BCR44DRAFT_38908</name>
</gene>
<dbReference type="EMBL" id="MCFL01000071">
    <property type="protein sequence ID" value="ORZ30924.1"/>
    <property type="molecule type" value="Genomic_DNA"/>
</dbReference>
<keyword evidence="2" id="KW-1185">Reference proteome</keyword>
<evidence type="ECO:0000313" key="1">
    <source>
        <dbReference type="EMBL" id="ORZ30924.1"/>
    </source>
</evidence>
<dbReference type="Proteomes" id="UP000193411">
    <property type="component" value="Unassembled WGS sequence"/>
</dbReference>